<protein>
    <recommendedName>
        <fullName evidence="10">Bacterial sugar transferase domain-containing protein</fullName>
    </recommendedName>
</protein>
<dbReference type="EMBL" id="LGHJ01000007">
    <property type="protein sequence ID" value="KPL78067.1"/>
    <property type="molecule type" value="Genomic_DNA"/>
</dbReference>
<dbReference type="PATRIC" id="fig|360411.5.peg.1004"/>
<organism evidence="11 12">
    <name type="scientific">Bellilinea caldifistulae</name>
    <dbReference type="NCBI Taxonomy" id="360411"/>
    <lineage>
        <taxon>Bacteria</taxon>
        <taxon>Bacillati</taxon>
        <taxon>Chloroflexota</taxon>
        <taxon>Anaerolineae</taxon>
        <taxon>Anaerolineales</taxon>
        <taxon>Anaerolineaceae</taxon>
        <taxon>Bellilinea</taxon>
    </lineage>
</organism>
<evidence type="ECO:0000256" key="6">
    <source>
        <dbReference type="ARBA" id="ARBA00022692"/>
    </source>
</evidence>
<keyword evidence="4" id="KW-1003">Cell membrane</keyword>
<accession>A0A0P6X7V0</accession>
<dbReference type="Pfam" id="PF13727">
    <property type="entry name" value="CoA_binding_3"/>
    <property type="match status" value="1"/>
</dbReference>
<keyword evidence="6 9" id="KW-0812">Transmembrane</keyword>
<dbReference type="InterPro" id="IPR003362">
    <property type="entry name" value="Bact_transf"/>
</dbReference>
<name>A0A0P6X7V0_9CHLR</name>
<dbReference type="GO" id="GO:0016780">
    <property type="term" value="F:phosphotransferase activity, for other substituted phosphate groups"/>
    <property type="evidence" value="ECO:0007669"/>
    <property type="project" value="TreeGrafter"/>
</dbReference>
<evidence type="ECO:0000256" key="8">
    <source>
        <dbReference type="ARBA" id="ARBA00023136"/>
    </source>
</evidence>
<comment type="caution">
    <text evidence="11">The sequence shown here is derived from an EMBL/GenBank/DDBJ whole genome shotgun (WGS) entry which is preliminary data.</text>
</comment>
<keyword evidence="8 9" id="KW-0472">Membrane</keyword>
<evidence type="ECO:0000313" key="12">
    <source>
        <dbReference type="Proteomes" id="UP000050514"/>
    </source>
</evidence>
<feature type="transmembrane region" description="Helical" evidence="9">
    <location>
        <begin position="125"/>
        <end position="148"/>
    </location>
</feature>
<gene>
    <name evidence="11" type="ORF">AC812_02230</name>
</gene>
<dbReference type="Gene3D" id="3.40.50.720">
    <property type="entry name" value="NAD(P)-binding Rossmann-like Domain"/>
    <property type="match status" value="1"/>
</dbReference>
<dbReference type="PANTHER" id="PTHR30576">
    <property type="entry name" value="COLANIC BIOSYNTHESIS UDP-GLUCOSE LIPID CARRIER TRANSFERASE"/>
    <property type="match status" value="1"/>
</dbReference>
<dbReference type="STRING" id="360411.AC812_02230"/>
<sequence length="489" mass="56158">MREKTLLSTTATKTRSRYWEWLLFSVILLISDGLNIGLGLRFAYLIRFELTLPIFDPRALTSVDYYEGLILLIIPTWLAVFLLRGLYKRENLLGGVREYHLLFEANTLAMIIVIAVGYFEPRIVFARGWILIAWLSAFFFTALGRFLLRRVAYFLRTYGYFLSRAVIVGYNQESAEMAQQLSDVRHSGLSLLGFVTNTDNPTGNDKGLRILGEIRQLGDLIERHRIDEVILTSSALSREELLDIFEKFGTSDKAKLRISSGLYEIITTGLSVREFAWVPLVEVNKVRLTGSEQVLKAALDYGVSIPLLILISPLLLLIAVAIKLDSPGPVIHRRRVLGVNGKEFDAFKFRTMVINGDDVLEQYPEKKEELVRYHKIKDDPRITRIGRILRKTSLDELPQLFNVLRNEMSLVGPRMITAPELEEYKKWGINLLTVKPGITGKWQVSGRSDVSYQERVRFDMYYIRNWNIWMDIQLIIQTIPAILSKRGAY</sequence>
<reference evidence="11 12" key="1">
    <citation type="submission" date="2015-07" db="EMBL/GenBank/DDBJ databases">
        <title>Draft genome of Bellilinea caldifistulae DSM 17877.</title>
        <authorList>
            <person name="Hemp J."/>
            <person name="Ward L.M."/>
            <person name="Pace L.A."/>
            <person name="Fischer W.W."/>
        </authorList>
    </citation>
    <scope>NUCLEOTIDE SEQUENCE [LARGE SCALE GENOMIC DNA]</scope>
    <source>
        <strain evidence="11 12">GOMI-1</strain>
    </source>
</reference>
<evidence type="ECO:0000256" key="2">
    <source>
        <dbReference type="ARBA" id="ARBA00004236"/>
    </source>
</evidence>
<comment type="subcellular location">
    <subcellularLocation>
        <location evidence="2">Cell membrane</location>
    </subcellularLocation>
    <subcellularLocation>
        <location evidence="1">Membrane</location>
        <topology evidence="1">Multi-pass membrane protein</topology>
    </subcellularLocation>
</comment>
<evidence type="ECO:0000256" key="3">
    <source>
        <dbReference type="ARBA" id="ARBA00006464"/>
    </source>
</evidence>
<feature type="transmembrane region" description="Helical" evidence="9">
    <location>
        <begin position="99"/>
        <end position="119"/>
    </location>
</feature>
<evidence type="ECO:0000256" key="1">
    <source>
        <dbReference type="ARBA" id="ARBA00004141"/>
    </source>
</evidence>
<dbReference type="AlphaFoldDB" id="A0A0P6X7V0"/>
<evidence type="ECO:0000259" key="10">
    <source>
        <dbReference type="Pfam" id="PF02397"/>
    </source>
</evidence>
<dbReference type="Proteomes" id="UP000050514">
    <property type="component" value="Unassembled WGS sequence"/>
</dbReference>
<keyword evidence="12" id="KW-1185">Reference proteome</keyword>
<dbReference type="NCBIfam" id="TIGR03025">
    <property type="entry name" value="EPS_sugtrans"/>
    <property type="match status" value="1"/>
</dbReference>
<feature type="transmembrane region" description="Helical" evidence="9">
    <location>
        <begin position="301"/>
        <end position="324"/>
    </location>
</feature>
<comment type="similarity">
    <text evidence="3">Belongs to the bacterial sugar transferase family.</text>
</comment>
<keyword evidence="7 9" id="KW-1133">Transmembrane helix</keyword>
<evidence type="ECO:0000256" key="7">
    <source>
        <dbReference type="ARBA" id="ARBA00022989"/>
    </source>
</evidence>
<feature type="transmembrane region" description="Helical" evidence="9">
    <location>
        <begin position="21"/>
        <end position="45"/>
    </location>
</feature>
<evidence type="ECO:0000256" key="9">
    <source>
        <dbReference type="SAM" id="Phobius"/>
    </source>
</evidence>
<feature type="domain" description="Bacterial sugar transferase" evidence="10">
    <location>
        <begin position="296"/>
        <end position="483"/>
    </location>
</feature>
<evidence type="ECO:0000313" key="11">
    <source>
        <dbReference type="EMBL" id="KPL78067.1"/>
    </source>
</evidence>
<feature type="transmembrane region" description="Helical" evidence="9">
    <location>
        <begin position="65"/>
        <end position="87"/>
    </location>
</feature>
<dbReference type="Pfam" id="PF02397">
    <property type="entry name" value="Bac_transf"/>
    <property type="match status" value="1"/>
</dbReference>
<dbReference type="PANTHER" id="PTHR30576:SF4">
    <property type="entry name" value="UNDECAPRENYL-PHOSPHATE GALACTOSE PHOSPHOTRANSFERASE"/>
    <property type="match status" value="1"/>
</dbReference>
<evidence type="ECO:0000256" key="4">
    <source>
        <dbReference type="ARBA" id="ARBA00022475"/>
    </source>
</evidence>
<proteinExistence type="inferred from homology"/>
<evidence type="ECO:0000256" key="5">
    <source>
        <dbReference type="ARBA" id="ARBA00022679"/>
    </source>
</evidence>
<keyword evidence="5" id="KW-0808">Transferase</keyword>
<dbReference type="InterPro" id="IPR017475">
    <property type="entry name" value="EPS_sugar_tfrase"/>
</dbReference>
<dbReference type="GO" id="GO:0005886">
    <property type="term" value="C:plasma membrane"/>
    <property type="evidence" value="ECO:0007669"/>
    <property type="project" value="UniProtKB-SubCell"/>
</dbReference>